<comment type="caution">
    <text evidence="2">The sequence shown here is derived from an EMBL/GenBank/DDBJ whole genome shotgun (WGS) entry which is preliminary data.</text>
</comment>
<dbReference type="Proteomes" id="UP001062901">
    <property type="component" value="Unassembled WGS sequence"/>
</dbReference>
<feature type="region of interest" description="Disordered" evidence="1">
    <location>
        <begin position="27"/>
        <end position="49"/>
    </location>
</feature>
<evidence type="ECO:0000313" key="2">
    <source>
        <dbReference type="EMBL" id="GBQ05624.1"/>
    </source>
</evidence>
<keyword evidence="3" id="KW-1185">Reference proteome</keyword>
<sequence length="49" mass="5600">MARKLIRQKQPFMRLILALVWLRDKASPPFKEHSSPGGGKKQKQGLQQA</sequence>
<accession>A0ABQ0NX66</accession>
<organism evidence="2 3">
    <name type="scientific">Saccharibacter floricola DSM 15669</name>
    <dbReference type="NCBI Taxonomy" id="1123227"/>
    <lineage>
        <taxon>Bacteria</taxon>
        <taxon>Pseudomonadati</taxon>
        <taxon>Pseudomonadota</taxon>
        <taxon>Alphaproteobacteria</taxon>
        <taxon>Acetobacterales</taxon>
        <taxon>Acetobacteraceae</taxon>
        <taxon>Saccharibacter</taxon>
    </lineage>
</organism>
<protein>
    <recommendedName>
        <fullName evidence="4">Transposase</fullName>
    </recommendedName>
</protein>
<gene>
    <name evidence="2" type="ORF">AA15669_0552</name>
</gene>
<dbReference type="EMBL" id="BAQD01000005">
    <property type="protein sequence ID" value="GBQ05624.1"/>
    <property type="molecule type" value="Genomic_DNA"/>
</dbReference>
<proteinExistence type="predicted"/>
<evidence type="ECO:0008006" key="4">
    <source>
        <dbReference type="Google" id="ProtNLM"/>
    </source>
</evidence>
<name>A0ABQ0NX66_9PROT</name>
<reference evidence="2" key="1">
    <citation type="submission" date="2013-04" db="EMBL/GenBank/DDBJ databases">
        <title>The genome sequencing project of 58 acetic acid bacteria.</title>
        <authorList>
            <person name="Okamoto-Kainuma A."/>
            <person name="Ishikawa M."/>
            <person name="Umino S."/>
            <person name="Koizumi Y."/>
            <person name="Shiwa Y."/>
            <person name="Yoshikawa H."/>
            <person name="Matsutani M."/>
            <person name="Matsushita K."/>
        </authorList>
    </citation>
    <scope>NUCLEOTIDE SEQUENCE</scope>
    <source>
        <strain evidence="2">DSM 15669</strain>
    </source>
</reference>
<evidence type="ECO:0000313" key="3">
    <source>
        <dbReference type="Proteomes" id="UP001062901"/>
    </source>
</evidence>
<evidence type="ECO:0000256" key="1">
    <source>
        <dbReference type="SAM" id="MobiDB-lite"/>
    </source>
</evidence>